<dbReference type="EMBL" id="JAQQXS010000009">
    <property type="protein sequence ID" value="MDC8785889.1"/>
    <property type="molecule type" value="Genomic_DNA"/>
</dbReference>
<organism evidence="3 4">
    <name type="scientific">Roseateles koreensis</name>
    <dbReference type="NCBI Taxonomy" id="2987526"/>
    <lineage>
        <taxon>Bacteria</taxon>
        <taxon>Pseudomonadati</taxon>
        <taxon>Pseudomonadota</taxon>
        <taxon>Betaproteobacteria</taxon>
        <taxon>Burkholderiales</taxon>
        <taxon>Sphaerotilaceae</taxon>
        <taxon>Roseateles</taxon>
    </lineage>
</organism>
<gene>
    <name evidence="3" type="ORF">PRZ01_11875</name>
</gene>
<protein>
    <submittedName>
        <fullName evidence="3">DUF3667 domain-containing protein</fullName>
    </submittedName>
</protein>
<accession>A0ABT5KSI3</accession>
<feature type="transmembrane region" description="Helical" evidence="2">
    <location>
        <begin position="280"/>
        <end position="297"/>
    </location>
</feature>
<evidence type="ECO:0000313" key="4">
    <source>
        <dbReference type="Proteomes" id="UP001219862"/>
    </source>
</evidence>
<dbReference type="RefSeq" id="WP_273596998.1">
    <property type="nucleotide sequence ID" value="NZ_JAQQXS010000009.1"/>
</dbReference>
<feature type="transmembrane region" description="Helical" evidence="2">
    <location>
        <begin position="124"/>
        <end position="142"/>
    </location>
</feature>
<feature type="transmembrane region" description="Helical" evidence="2">
    <location>
        <begin position="309"/>
        <end position="332"/>
    </location>
</feature>
<feature type="region of interest" description="Disordered" evidence="1">
    <location>
        <begin position="1"/>
        <end position="23"/>
    </location>
</feature>
<feature type="transmembrane region" description="Helical" evidence="2">
    <location>
        <begin position="215"/>
        <end position="237"/>
    </location>
</feature>
<comment type="caution">
    <text evidence="3">The sequence shown here is derived from an EMBL/GenBank/DDBJ whole genome shotgun (WGS) entry which is preliminary data.</text>
</comment>
<evidence type="ECO:0000256" key="1">
    <source>
        <dbReference type="SAM" id="MobiDB-lite"/>
    </source>
</evidence>
<evidence type="ECO:0000313" key="3">
    <source>
        <dbReference type="EMBL" id="MDC8785889.1"/>
    </source>
</evidence>
<keyword evidence="2" id="KW-1133">Transmembrane helix</keyword>
<keyword evidence="2" id="KW-0472">Membrane</keyword>
<reference evidence="3 4" key="1">
    <citation type="submission" date="2022-10" db="EMBL/GenBank/DDBJ databases">
        <title>paucibacter sp. hw8 Genome sequencing.</title>
        <authorList>
            <person name="Park S."/>
        </authorList>
    </citation>
    <scope>NUCLEOTIDE SEQUENCE [LARGE SCALE GENOMIC DNA]</scope>
    <source>
        <strain evidence="4">hw8</strain>
    </source>
</reference>
<dbReference type="InterPro" id="IPR022134">
    <property type="entry name" value="DUF3667"/>
</dbReference>
<proteinExistence type="predicted"/>
<name>A0ABT5KSI3_9BURK</name>
<sequence length="333" mass="37450">MPQAMHKLITPAESEPEPAPATPRWGGWRGLHRLWPTAVLAPTPGICPNCGVSLPNPQPNYCGHCGQETQLLPPTLLEFAQQFGGSYIAMEGALWRTLWRLLLWPGQLTLEYFAGRRRRYVLPLRLYLTISVLALVLLRMVTTQQLEKLPDGGIRLDTGEAQELTLELGPFQAGIHKGEFFCRNFPASACERLKRRMKMDPQALSAEIREAPARFFSHLGSAMFLMLPAYALWLKLVYIDKRRRYTEHLVYALHLHAFWFAMLIVMVAGRGLGVPGLDGLSLSAAALYPLIAMSRVYTARWWSTGLRALSLLLLYGITMTAMLTSVTIWTLMS</sequence>
<evidence type="ECO:0000256" key="2">
    <source>
        <dbReference type="SAM" id="Phobius"/>
    </source>
</evidence>
<keyword evidence="4" id="KW-1185">Reference proteome</keyword>
<feature type="transmembrane region" description="Helical" evidence="2">
    <location>
        <begin position="249"/>
        <end position="268"/>
    </location>
</feature>
<keyword evidence="2" id="KW-0812">Transmembrane</keyword>
<dbReference type="Proteomes" id="UP001219862">
    <property type="component" value="Unassembled WGS sequence"/>
</dbReference>
<dbReference type="Pfam" id="PF12412">
    <property type="entry name" value="DUF3667"/>
    <property type="match status" value="1"/>
</dbReference>